<dbReference type="PROSITE" id="PS51462">
    <property type="entry name" value="NUDIX"/>
    <property type="match status" value="1"/>
</dbReference>
<dbReference type="SUPFAM" id="SSF55811">
    <property type="entry name" value="Nudix"/>
    <property type="match status" value="1"/>
</dbReference>
<dbReference type="EMBL" id="WHVB01000016">
    <property type="protein sequence ID" value="KAF8475146.1"/>
    <property type="molecule type" value="Genomic_DNA"/>
</dbReference>
<dbReference type="CDD" id="cd18888">
    <property type="entry name" value="NUDIX_ADPRase_Nudt5"/>
    <property type="match status" value="1"/>
</dbReference>
<dbReference type="GO" id="GO:0005634">
    <property type="term" value="C:nucleus"/>
    <property type="evidence" value="ECO:0007669"/>
    <property type="project" value="TreeGrafter"/>
</dbReference>
<organism evidence="4 5">
    <name type="scientific">Russula ochroleuca</name>
    <dbReference type="NCBI Taxonomy" id="152965"/>
    <lineage>
        <taxon>Eukaryota</taxon>
        <taxon>Fungi</taxon>
        <taxon>Dikarya</taxon>
        <taxon>Basidiomycota</taxon>
        <taxon>Agaricomycotina</taxon>
        <taxon>Agaricomycetes</taxon>
        <taxon>Russulales</taxon>
        <taxon>Russulaceae</taxon>
        <taxon>Russula</taxon>
    </lineage>
</organism>
<accession>A0A9P5K128</accession>
<feature type="domain" description="Nudix hydrolase" evidence="3">
    <location>
        <begin position="50"/>
        <end position="190"/>
    </location>
</feature>
<protein>
    <submittedName>
        <fullName evidence="4">NUDIX hydrolase domain-like protein</fullName>
    </submittedName>
</protein>
<dbReference type="InterPro" id="IPR020084">
    <property type="entry name" value="NUDIX_hydrolase_CS"/>
</dbReference>
<dbReference type="PANTHER" id="PTHR11839">
    <property type="entry name" value="UDP/ADP-SUGAR PYROPHOSPHATASE"/>
    <property type="match status" value="1"/>
</dbReference>
<dbReference type="PROSITE" id="PS00893">
    <property type="entry name" value="NUDIX_BOX"/>
    <property type="match status" value="1"/>
</dbReference>
<evidence type="ECO:0000313" key="4">
    <source>
        <dbReference type="EMBL" id="KAF8475146.1"/>
    </source>
</evidence>
<reference evidence="4" key="2">
    <citation type="journal article" date="2020" name="Nat. Commun.">
        <title>Large-scale genome sequencing of mycorrhizal fungi provides insights into the early evolution of symbiotic traits.</title>
        <authorList>
            <person name="Miyauchi S."/>
            <person name="Kiss E."/>
            <person name="Kuo A."/>
            <person name="Drula E."/>
            <person name="Kohler A."/>
            <person name="Sanchez-Garcia M."/>
            <person name="Morin E."/>
            <person name="Andreopoulos B."/>
            <person name="Barry K.W."/>
            <person name="Bonito G."/>
            <person name="Buee M."/>
            <person name="Carver A."/>
            <person name="Chen C."/>
            <person name="Cichocki N."/>
            <person name="Clum A."/>
            <person name="Culley D."/>
            <person name="Crous P.W."/>
            <person name="Fauchery L."/>
            <person name="Girlanda M."/>
            <person name="Hayes R.D."/>
            <person name="Keri Z."/>
            <person name="LaButti K."/>
            <person name="Lipzen A."/>
            <person name="Lombard V."/>
            <person name="Magnuson J."/>
            <person name="Maillard F."/>
            <person name="Murat C."/>
            <person name="Nolan M."/>
            <person name="Ohm R.A."/>
            <person name="Pangilinan J."/>
            <person name="Pereira M.F."/>
            <person name="Perotto S."/>
            <person name="Peter M."/>
            <person name="Pfister S."/>
            <person name="Riley R."/>
            <person name="Sitrit Y."/>
            <person name="Stielow J.B."/>
            <person name="Szollosi G."/>
            <person name="Zifcakova L."/>
            <person name="Stursova M."/>
            <person name="Spatafora J.W."/>
            <person name="Tedersoo L."/>
            <person name="Vaario L.M."/>
            <person name="Yamada A."/>
            <person name="Yan M."/>
            <person name="Wang P."/>
            <person name="Xu J."/>
            <person name="Bruns T."/>
            <person name="Baldrian P."/>
            <person name="Vilgalys R."/>
            <person name="Dunand C."/>
            <person name="Henrissat B."/>
            <person name="Grigoriev I.V."/>
            <person name="Hibbett D."/>
            <person name="Nagy L.G."/>
            <person name="Martin F.M."/>
        </authorList>
    </citation>
    <scope>NUCLEOTIDE SEQUENCE</scope>
    <source>
        <strain evidence="4">Prilba</strain>
    </source>
</reference>
<comment type="caution">
    <text evidence="4">The sequence shown here is derived from an EMBL/GenBank/DDBJ whole genome shotgun (WGS) entry which is preliminary data.</text>
</comment>
<dbReference type="PANTHER" id="PTHR11839:SF1">
    <property type="entry name" value="ADP-SUGAR PYROPHOSPHATASE"/>
    <property type="match status" value="1"/>
</dbReference>
<dbReference type="InterPro" id="IPR000086">
    <property type="entry name" value="NUDIX_hydrolase_dom"/>
</dbReference>
<dbReference type="PRINTS" id="PR00502">
    <property type="entry name" value="NUDIXFAMILY"/>
</dbReference>
<comment type="similarity">
    <text evidence="2">Belongs to the Nudix hydrolase family.</text>
</comment>
<keyword evidence="5" id="KW-1185">Reference proteome</keyword>
<dbReference type="InterPro" id="IPR015797">
    <property type="entry name" value="NUDIX_hydrolase-like_dom_sf"/>
</dbReference>
<dbReference type="OrthoDB" id="10249920at2759"/>
<dbReference type="Proteomes" id="UP000759537">
    <property type="component" value="Unassembled WGS sequence"/>
</dbReference>
<gene>
    <name evidence="4" type="ORF">DFH94DRAFT_855353</name>
</gene>
<dbReference type="Pfam" id="PF00293">
    <property type="entry name" value="NUDIX"/>
    <property type="match status" value="1"/>
</dbReference>
<evidence type="ECO:0000259" key="3">
    <source>
        <dbReference type="PROSITE" id="PS51462"/>
    </source>
</evidence>
<evidence type="ECO:0000256" key="2">
    <source>
        <dbReference type="RuleBase" id="RU003476"/>
    </source>
</evidence>
<evidence type="ECO:0000256" key="1">
    <source>
        <dbReference type="ARBA" id="ARBA00022801"/>
    </source>
</evidence>
<dbReference type="GO" id="GO:0006753">
    <property type="term" value="P:nucleoside phosphate metabolic process"/>
    <property type="evidence" value="ECO:0007669"/>
    <property type="project" value="TreeGrafter"/>
</dbReference>
<proteinExistence type="inferred from homology"/>
<dbReference type="Gene3D" id="3.90.79.10">
    <property type="entry name" value="Nucleoside Triphosphate Pyrophosphohydrolase"/>
    <property type="match status" value="1"/>
</dbReference>
<reference evidence="4" key="1">
    <citation type="submission" date="2019-10" db="EMBL/GenBank/DDBJ databases">
        <authorList>
            <consortium name="DOE Joint Genome Institute"/>
            <person name="Kuo A."/>
            <person name="Miyauchi S."/>
            <person name="Kiss E."/>
            <person name="Drula E."/>
            <person name="Kohler A."/>
            <person name="Sanchez-Garcia M."/>
            <person name="Andreopoulos B."/>
            <person name="Barry K.W."/>
            <person name="Bonito G."/>
            <person name="Buee M."/>
            <person name="Carver A."/>
            <person name="Chen C."/>
            <person name="Cichocki N."/>
            <person name="Clum A."/>
            <person name="Culley D."/>
            <person name="Crous P.W."/>
            <person name="Fauchery L."/>
            <person name="Girlanda M."/>
            <person name="Hayes R."/>
            <person name="Keri Z."/>
            <person name="LaButti K."/>
            <person name="Lipzen A."/>
            <person name="Lombard V."/>
            <person name="Magnuson J."/>
            <person name="Maillard F."/>
            <person name="Morin E."/>
            <person name="Murat C."/>
            <person name="Nolan M."/>
            <person name="Ohm R."/>
            <person name="Pangilinan J."/>
            <person name="Pereira M."/>
            <person name="Perotto S."/>
            <person name="Peter M."/>
            <person name="Riley R."/>
            <person name="Sitrit Y."/>
            <person name="Stielow B."/>
            <person name="Szollosi G."/>
            <person name="Zifcakova L."/>
            <person name="Stursova M."/>
            <person name="Spatafora J.W."/>
            <person name="Tedersoo L."/>
            <person name="Vaario L.-M."/>
            <person name="Yamada A."/>
            <person name="Yan M."/>
            <person name="Wang P."/>
            <person name="Xu J."/>
            <person name="Bruns T."/>
            <person name="Baldrian P."/>
            <person name="Vilgalys R."/>
            <person name="Henrissat B."/>
            <person name="Grigoriev I.V."/>
            <person name="Hibbett D."/>
            <person name="Nagy L.G."/>
            <person name="Martin F.M."/>
        </authorList>
    </citation>
    <scope>NUCLEOTIDE SEQUENCE</scope>
    <source>
        <strain evidence="4">Prilba</strain>
    </source>
</reference>
<keyword evidence="1 2" id="KW-0378">Hydrolase</keyword>
<dbReference type="InterPro" id="IPR020476">
    <property type="entry name" value="Nudix_hydrolase"/>
</dbReference>
<evidence type="ECO:0000313" key="5">
    <source>
        <dbReference type="Proteomes" id="UP000759537"/>
    </source>
</evidence>
<dbReference type="GO" id="GO:0047631">
    <property type="term" value="F:ADP-ribose diphosphatase activity"/>
    <property type="evidence" value="ECO:0007669"/>
    <property type="project" value="TreeGrafter"/>
</dbReference>
<dbReference type="GO" id="GO:0019693">
    <property type="term" value="P:ribose phosphate metabolic process"/>
    <property type="evidence" value="ECO:0007669"/>
    <property type="project" value="TreeGrafter"/>
</dbReference>
<sequence length="212" mass="23240">MSSQAPQVLSTEDLNTADAKWVSLKKINWQDQSGRARVWEAAERRTRGSSGIDAVAILALIRSKTRAFPISTVIIEQYRPPVGKIVVELPAGLIDDGETPEEAAIRELREETGYKAEGALESSAVLATDPGLTTANMKLVILDVPLDGEMESPDQNLEHGEAIVRRTVEVKNLCALLKEYEEKKDHIIDARLLHLAAGFDLAERLRTGVMAS</sequence>
<dbReference type="AlphaFoldDB" id="A0A9P5K128"/>
<name>A0A9P5K128_9AGAM</name>